<evidence type="ECO:0000256" key="1">
    <source>
        <dbReference type="SAM" id="MobiDB-lite"/>
    </source>
</evidence>
<keyword evidence="2" id="KW-0732">Signal</keyword>
<sequence>MRLLLYAFSLNIGVFAQKFLYRNLHPVVKGETIFEPVSPELRGLEGSEKVNATRLECYSTGGHDFDGNPIKLSGPDDFDSLIELANSKNAMELYTLAPYCPIRYCLPGNPWQFRFCLRSDIEDLGNIKFFRADIVEAANVIKKSMLKELPRVGVCEWRSHPIRESDRVPFLAAKLTYQKDTTTPSQENPEFLPWEIQLVLGGCTVEQLEKDSLQFQLPVSDEPEKPSNSRKLVGSVGSMEPESVIGPTRTSMANSAGPISTSVELTSFDTAESTQSSTKETTALATPTESAEANVPLEDRGWDMRCYAEPYLRPFRQNNDVAGISILKEGIETGRLKATIDYRPYPDVDCGQHYCDSDLGLTLSLCGAASRTFKGELYLSELLEGVVTMLGTNKSCDSHDITSDPKFYRVTNLHWYQAKPKLDRMKLIGPEIIINQLDGNIDCSAFTRDFWFRFDVDPPRQNDLSPSSISSLVTTIDVTYPPEIPKTYVATKTGALLPKRSEPTSNNSANRPAYKNFHYYLEGFAKNGKGGNSLWLIEESNVTGGLDTESIIQLQKELFGGQENDTNGYSIPGNPDFIVEAPTGRDMFETDCTHYYCSMYADALISMCGRWWNGLPPLAANLNLKSTEPLYGILPFRHVVQSRWPTFFCGSVPVGTEDWNSVCNTTDYNQTYHTERSRPPSDGKGSYSLVRGVVREFSPLGGMVGPSVLRIEHLSLYGFNDCYDWSQAFYISMDDVGRKILSKGRWLGSAERARELARKTSQRLDGPPTATHTAMSATKLRLEPPPTAVSPDRPDPTDRVPTKVQKEEIEPP</sequence>
<feature type="signal peptide" evidence="2">
    <location>
        <begin position="1"/>
        <end position="16"/>
    </location>
</feature>
<proteinExistence type="predicted"/>
<name>A0AAV9UJX7_9PEZI</name>
<comment type="caution">
    <text evidence="3">The sequence shown here is derived from an EMBL/GenBank/DDBJ whole genome shotgun (WGS) entry which is preliminary data.</text>
</comment>
<evidence type="ECO:0000256" key="2">
    <source>
        <dbReference type="SAM" id="SignalP"/>
    </source>
</evidence>
<feature type="region of interest" description="Disordered" evidence="1">
    <location>
        <begin position="217"/>
        <end position="291"/>
    </location>
</feature>
<dbReference type="EMBL" id="JAVHNS010000009">
    <property type="protein sequence ID" value="KAK6343399.1"/>
    <property type="molecule type" value="Genomic_DNA"/>
</dbReference>
<accession>A0AAV9UJX7</accession>
<feature type="region of interest" description="Disordered" evidence="1">
    <location>
        <begin position="757"/>
        <end position="812"/>
    </location>
</feature>
<evidence type="ECO:0000313" key="4">
    <source>
        <dbReference type="Proteomes" id="UP001373714"/>
    </source>
</evidence>
<protein>
    <submittedName>
        <fullName evidence="3">Uncharacterized protein</fullName>
    </submittedName>
</protein>
<feature type="compositionally biased region" description="Polar residues" evidence="1">
    <location>
        <begin position="248"/>
        <end position="291"/>
    </location>
</feature>
<feature type="compositionally biased region" description="Basic and acidic residues" evidence="1">
    <location>
        <begin position="792"/>
        <end position="812"/>
    </location>
</feature>
<evidence type="ECO:0000313" key="3">
    <source>
        <dbReference type="EMBL" id="KAK6343399.1"/>
    </source>
</evidence>
<keyword evidence="4" id="KW-1185">Reference proteome</keyword>
<organism evidence="3 4">
    <name type="scientific">Orbilia blumenaviensis</name>
    <dbReference type="NCBI Taxonomy" id="1796055"/>
    <lineage>
        <taxon>Eukaryota</taxon>
        <taxon>Fungi</taxon>
        <taxon>Dikarya</taxon>
        <taxon>Ascomycota</taxon>
        <taxon>Pezizomycotina</taxon>
        <taxon>Orbiliomycetes</taxon>
        <taxon>Orbiliales</taxon>
        <taxon>Orbiliaceae</taxon>
        <taxon>Orbilia</taxon>
    </lineage>
</organism>
<dbReference type="AlphaFoldDB" id="A0AAV9UJX7"/>
<feature type="chain" id="PRO_5043979067" evidence="2">
    <location>
        <begin position="17"/>
        <end position="812"/>
    </location>
</feature>
<dbReference type="Proteomes" id="UP001373714">
    <property type="component" value="Unassembled WGS sequence"/>
</dbReference>
<reference evidence="3 4" key="1">
    <citation type="submission" date="2019-10" db="EMBL/GenBank/DDBJ databases">
        <authorList>
            <person name="Palmer J.M."/>
        </authorList>
    </citation>
    <scope>NUCLEOTIDE SEQUENCE [LARGE SCALE GENOMIC DNA]</scope>
    <source>
        <strain evidence="3 4">TWF730</strain>
    </source>
</reference>
<gene>
    <name evidence="3" type="ORF">TWF730_010988</name>
</gene>